<evidence type="ECO:0000313" key="10">
    <source>
        <dbReference type="EMBL" id="KAJ6442401.1"/>
    </source>
</evidence>
<dbReference type="InterPro" id="IPR002889">
    <property type="entry name" value="WSC_carb-bd"/>
</dbReference>
<evidence type="ECO:0000259" key="9">
    <source>
        <dbReference type="PROSITE" id="PS51212"/>
    </source>
</evidence>
<comment type="similarity">
    <text evidence="6">Belongs to the SAT4 family.</text>
</comment>
<comment type="caution">
    <text evidence="10">The sequence shown here is derived from an EMBL/GenBank/DDBJ whole genome shotgun (WGS) entry which is preliminary data.</text>
</comment>
<dbReference type="PROSITE" id="PS51212">
    <property type="entry name" value="WSC"/>
    <property type="match status" value="1"/>
</dbReference>
<feature type="transmembrane region" description="Helical" evidence="8">
    <location>
        <begin position="692"/>
        <end position="713"/>
    </location>
</feature>
<dbReference type="SUPFAM" id="SSF52743">
    <property type="entry name" value="Subtilisin-like"/>
    <property type="match status" value="1"/>
</dbReference>
<dbReference type="InterPro" id="IPR049326">
    <property type="entry name" value="Rhodopsin_dom_fungi"/>
</dbReference>
<gene>
    <name evidence="10" type="ORF">O9K51_05960</name>
</gene>
<evidence type="ECO:0000256" key="2">
    <source>
        <dbReference type="ARBA" id="ARBA00022692"/>
    </source>
</evidence>
<organism evidence="10 11">
    <name type="scientific">Purpureocillium lavendulum</name>
    <dbReference type="NCBI Taxonomy" id="1247861"/>
    <lineage>
        <taxon>Eukaryota</taxon>
        <taxon>Fungi</taxon>
        <taxon>Dikarya</taxon>
        <taxon>Ascomycota</taxon>
        <taxon>Pezizomycotina</taxon>
        <taxon>Sordariomycetes</taxon>
        <taxon>Hypocreomycetidae</taxon>
        <taxon>Hypocreales</taxon>
        <taxon>Ophiocordycipitaceae</taxon>
        <taxon>Purpureocillium</taxon>
    </lineage>
</organism>
<sequence length="1488" mass="161832">MTTIGTIGTCHDGNARFGGVAIQAGQNMFGRDIHLYTYTETGCNGTPLDITLTNKSPLCFTSGALEGLGSFKLVQLSPSQPPDPLPGCHFSQAPNSGDTTATLSLFSDGSCCNNTFETITVGNLNQCHDAVGSFAGFSQSVGASLFGRGIHVVAYKEAGCTGAEGDYSLSNNPLLEYCTVGPSIYGHQVDYVYYVCFTDIKRLGSNINVVKRIISNFNVARRLFFNANVRVSSSFADFSKPYSLGSNYFTYFRATRRLILTTRVDANGMTVEKCVSFAQQGAWQYAGLENGDSECWAGNTMHTSNPAAASSCATPCAGNPSELCGGSNHIEIYQDSTWFDPSYGQLIDALTSYNTSVTEASNALDDYRANVVALQDLVQSPTGASKRDSGGPSSGSTRGAAASLSNSRDKADRVMELGQEQDIELGTIQPKVSAQTLTDYGKEVTTLEEQMAAVIADIDANIAALTEAIAAGTAPVVDIVTSLSTVNKALTAIRAASWLSPVGEILGVAVDRIVLQDDFIPVRGIVSRNVFDKVLPWLWSAGISVVCSAGNGEIDGPSPQQKDLFAQIPRGMGGTDSNLIVVGNCQYDDTRFPMSQFRDAANLGILTLYNVGTNVDCALRASDVAWGVEPPGTSQATAITAGMIAYYLSQPDLNSQFRANGISGVPGAVKSFLERKPRKMAPVMGADRGPGVFILNIVFVTLAVVILALRVFTRAVIVKAFGLDDWLMILAAIFFILYVAMSNTGVHYGTGQHMDVLSPLQREKAMMYWWYCYMFYILCMVCSKLSFAWFLLRITTARIHAWVVYAACLLSVLAGSVFFFVTIFQCKPVSFYWTRLGGNIDGTCLSMDVVMSIAYFYSICSIVTDFTFAVLPAFVIWNLQLKMRARLALIVLIAMGCVASSALVVRCAFLKHFRDADFLYSTIDIVIWSSIEMGLAISAASLATLRPLVKLVAVKLGITSARSSPTGAPYGTGPHSRTIQSKNRTANPFDPNVYVMSEFSHGTSGSPMNADGQFGTQATAYAGGYGKDRPYHARDITLDSDNESQEQLHEGSSERASGDEGRRRVVPKSFLYTDTSKGDLFPADIFSDGSFDLPMSALNDIFGLAGVARGSCTPQQQQDGSPVACNPHRKLTRKKTSTSWSVPTNSNAAVQDAIYRDHAQQSYEPEEAGSSIFSDTLNDDELMDFFKGCARPPILVAIEARNKWSSILTTFACVLITRGKFDDPSAEASRKREDVLVSTFFLSYVDVLTRRADSANLNLMRAHRILRMSDKASFSPMERQILLWLRIVDARAVSAGGDGLLLADNDHTLWSGLSPITMSCGDKKQTEDQDDSDVEDALFQTLYQPGVQFYQNVLGVMAGKLTQPHISTTLARALTRAFRTYLSNFYACKVHLHRIHKLAREIVADLDTSDSLPATLLWPLLMLGVEEVDESHRVWIRAQITRMENAACNALFTKRVLDEVQARQDAAKARMDIRAVMHDIFDSCFAII</sequence>
<dbReference type="Proteomes" id="UP001163105">
    <property type="component" value="Unassembled WGS sequence"/>
</dbReference>
<feature type="region of interest" description="Disordered" evidence="7">
    <location>
        <begin position="964"/>
        <end position="984"/>
    </location>
</feature>
<evidence type="ECO:0000256" key="3">
    <source>
        <dbReference type="ARBA" id="ARBA00022989"/>
    </source>
</evidence>
<dbReference type="InterPro" id="IPR036852">
    <property type="entry name" value="Peptidase_S8/S53_dom_sf"/>
</dbReference>
<feature type="domain" description="WSC" evidence="9">
    <location>
        <begin position="245"/>
        <end position="336"/>
    </location>
</feature>
<dbReference type="Pfam" id="PF11951">
    <property type="entry name" value="Fungal_trans_2"/>
    <property type="match status" value="1"/>
</dbReference>
<feature type="transmembrane region" description="Helical" evidence="8">
    <location>
        <begin position="725"/>
        <end position="748"/>
    </location>
</feature>
<dbReference type="EMBL" id="JAQHRD010000004">
    <property type="protein sequence ID" value="KAJ6442401.1"/>
    <property type="molecule type" value="Genomic_DNA"/>
</dbReference>
<name>A0AB34FUR2_9HYPO</name>
<feature type="compositionally biased region" description="Polar residues" evidence="7">
    <location>
        <begin position="975"/>
        <end position="984"/>
    </location>
</feature>
<evidence type="ECO:0000256" key="7">
    <source>
        <dbReference type="SAM" id="MobiDB-lite"/>
    </source>
</evidence>
<feature type="compositionally biased region" description="Basic and acidic residues" evidence="7">
    <location>
        <begin position="1046"/>
        <end position="1063"/>
    </location>
</feature>
<dbReference type="Gene3D" id="3.40.50.200">
    <property type="entry name" value="Peptidase S8/S53 domain"/>
    <property type="match status" value="1"/>
</dbReference>
<dbReference type="GO" id="GO:0004252">
    <property type="term" value="F:serine-type endopeptidase activity"/>
    <property type="evidence" value="ECO:0007669"/>
    <property type="project" value="InterPro"/>
</dbReference>
<accession>A0AB34FUR2</accession>
<keyword evidence="5" id="KW-0539">Nucleus</keyword>
<evidence type="ECO:0000256" key="8">
    <source>
        <dbReference type="SAM" id="Phobius"/>
    </source>
</evidence>
<comment type="subcellular location">
    <subcellularLocation>
        <location evidence="1">Membrane</location>
        <topology evidence="1">Multi-pass membrane protein</topology>
    </subcellularLocation>
</comment>
<feature type="region of interest" description="Disordered" evidence="7">
    <location>
        <begin position="379"/>
        <end position="410"/>
    </location>
</feature>
<dbReference type="SMART" id="SM00321">
    <property type="entry name" value="WSC"/>
    <property type="match status" value="1"/>
</dbReference>
<proteinExistence type="inferred from homology"/>
<dbReference type="GO" id="GO:0006508">
    <property type="term" value="P:proteolysis"/>
    <property type="evidence" value="ECO:0007669"/>
    <property type="project" value="InterPro"/>
</dbReference>
<feature type="transmembrane region" description="Helical" evidence="8">
    <location>
        <begin position="855"/>
        <end position="875"/>
    </location>
</feature>
<feature type="transmembrane region" description="Helical" evidence="8">
    <location>
        <begin position="802"/>
        <end position="824"/>
    </location>
</feature>
<evidence type="ECO:0000313" key="11">
    <source>
        <dbReference type="Proteomes" id="UP001163105"/>
    </source>
</evidence>
<dbReference type="Pfam" id="PF01822">
    <property type="entry name" value="WSC"/>
    <property type="match status" value="1"/>
</dbReference>
<feature type="transmembrane region" description="Helical" evidence="8">
    <location>
        <begin position="887"/>
        <end position="905"/>
    </location>
</feature>
<dbReference type="InterPro" id="IPR052337">
    <property type="entry name" value="SAT4-like"/>
</dbReference>
<keyword evidence="4 8" id="KW-0472">Membrane</keyword>
<evidence type="ECO:0000256" key="6">
    <source>
        <dbReference type="ARBA" id="ARBA00038359"/>
    </source>
</evidence>
<keyword evidence="11" id="KW-1185">Reference proteome</keyword>
<protein>
    <submittedName>
        <fullName evidence="10">Integral membrane protein</fullName>
    </submittedName>
</protein>
<feature type="transmembrane region" description="Helical" evidence="8">
    <location>
        <begin position="768"/>
        <end position="790"/>
    </location>
</feature>
<feature type="region of interest" description="Disordered" evidence="7">
    <location>
        <begin position="1041"/>
        <end position="1063"/>
    </location>
</feature>
<evidence type="ECO:0000256" key="1">
    <source>
        <dbReference type="ARBA" id="ARBA00004141"/>
    </source>
</evidence>
<keyword evidence="3 8" id="KW-1133">Transmembrane helix</keyword>
<dbReference type="Pfam" id="PF20684">
    <property type="entry name" value="Fung_rhodopsin"/>
    <property type="match status" value="1"/>
</dbReference>
<dbReference type="InterPro" id="IPR021858">
    <property type="entry name" value="Fun_TF"/>
</dbReference>
<keyword evidence="2 8" id="KW-0812">Transmembrane</keyword>
<dbReference type="PANTHER" id="PTHR33048">
    <property type="entry name" value="PTH11-LIKE INTEGRAL MEMBRANE PROTEIN (AFU_ORTHOLOGUE AFUA_5G11245)"/>
    <property type="match status" value="1"/>
</dbReference>
<dbReference type="GO" id="GO:0016020">
    <property type="term" value="C:membrane"/>
    <property type="evidence" value="ECO:0007669"/>
    <property type="project" value="UniProtKB-SubCell"/>
</dbReference>
<evidence type="ECO:0000256" key="5">
    <source>
        <dbReference type="ARBA" id="ARBA00023242"/>
    </source>
</evidence>
<evidence type="ECO:0000256" key="4">
    <source>
        <dbReference type="ARBA" id="ARBA00023136"/>
    </source>
</evidence>
<dbReference type="PANTHER" id="PTHR33048:SF96">
    <property type="entry name" value="INTEGRAL MEMBRANE PROTEIN"/>
    <property type="match status" value="1"/>
</dbReference>
<reference evidence="10" key="1">
    <citation type="submission" date="2023-01" db="EMBL/GenBank/DDBJ databases">
        <title>The growth and conidiation of Purpureocillium lavendulum are regulated by nitrogen source and histone H3K14 acetylation.</title>
        <authorList>
            <person name="Tang P."/>
            <person name="Han J."/>
            <person name="Zhang C."/>
            <person name="Tang P."/>
            <person name="Qi F."/>
            <person name="Zhang K."/>
            <person name="Liang L."/>
        </authorList>
    </citation>
    <scope>NUCLEOTIDE SEQUENCE</scope>
    <source>
        <strain evidence="10">YMF1.00683</strain>
    </source>
</reference>